<protein>
    <recommendedName>
        <fullName evidence="3">SMI1/KNR4 family protein</fullName>
    </recommendedName>
</protein>
<sequence length="202" mass="23384">MLSKVTFPNPFGFPKSTKEEIQSLQKKYNFSDEYATFLLEQNGFNDLLFFDADYNNFTANYTGEEPWQMFGGLYGLNSDSDYYDLIEAQTYTIFESIFFKIGTDPGGNEFVEVLQGDKKGWIGCIDHDLYITYNTLSSFLEEVEEETDFKDLNQLSLEELTEILISEDFGMMNFHAKSMNEFLANCFIIKNQTILIKDLEAK</sequence>
<proteinExistence type="predicted"/>
<accession>A0A376G9D8</accession>
<organism evidence="1 2">
    <name type="scientific">Empedobacter falsenii</name>
    <dbReference type="NCBI Taxonomy" id="343874"/>
    <lineage>
        <taxon>Bacteria</taxon>
        <taxon>Pseudomonadati</taxon>
        <taxon>Bacteroidota</taxon>
        <taxon>Flavobacteriia</taxon>
        <taxon>Flavobacteriales</taxon>
        <taxon>Weeksellaceae</taxon>
        <taxon>Empedobacter</taxon>
    </lineage>
</organism>
<evidence type="ECO:0008006" key="3">
    <source>
        <dbReference type="Google" id="ProtNLM"/>
    </source>
</evidence>
<dbReference type="EMBL" id="UFXS01000001">
    <property type="protein sequence ID" value="STD55146.1"/>
    <property type="molecule type" value="Genomic_DNA"/>
</dbReference>
<evidence type="ECO:0000313" key="2">
    <source>
        <dbReference type="Proteomes" id="UP000254737"/>
    </source>
</evidence>
<dbReference type="SUPFAM" id="SSF160631">
    <property type="entry name" value="SMI1/KNR4-like"/>
    <property type="match status" value="1"/>
</dbReference>
<dbReference type="STRING" id="343874.GCA_000805695_02866"/>
<gene>
    <name evidence="1" type="ORF">NCTC13456_01384</name>
</gene>
<dbReference type="Proteomes" id="UP000254737">
    <property type="component" value="Unassembled WGS sequence"/>
</dbReference>
<evidence type="ECO:0000313" key="1">
    <source>
        <dbReference type="EMBL" id="STD55146.1"/>
    </source>
</evidence>
<dbReference type="RefSeq" id="WP_114999560.1">
    <property type="nucleotide sequence ID" value="NZ_UFXS01000001.1"/>
</dbReference>
<reference evidence="1 2" key="1">
    <citation type="submission" date="2018-06" db="EMBL/GenBank/DDBJ databases">
        <authorList>
            <consortium name="Pathogen Informatics"/>
            <person name="Doyle S."/>
        </authorList>
    </citation>
    <scope>NUCLEOTIDE SEQUENCE [LARGE SCALE GENOMIC DNA]</scope>
    <source>
        <strain evidence="1 2">NCTC13456</strain>
    </source>
</reference>
<name>A0A376G9D8_9FLAO</name>
<dbReference type="AlphaFoldDB" id="A0A376G9D8"/>
<dbReference type="InterPro" id="IPR037883">
    <property type="entry name" value="Knr4/Smi1-like_sf"/>
</dbReference>